<keyword evidence="1" id="KW-0472">Membrane</keyword>
<organism evidence="2 3">
    <name type="scientific">Flavobacterium cheongpyeongense</name>
    <dbReference type="NCBI Taxonomy" id="2212651"/>
    <lineage>
        <taxon>Bacteria</taxon>
        <taxon>Pseudomonadati</taxon>
        <taxon>Bacteroidota</taxon>
        <taxon>Flavobacteriia</taxon>
        <taxon>Flavobacteriales</taxon>
        <taxon>Flavobacteriaceae</taxon>
        <taxon>Flavobacterium</taxon>
    </lineage>
</organism>
<dbReference type="OrthoDB" id="673526at2"/>
<evidence type="ECO:0000256" key="1">
    <source>
        <dbReference type="SAM" id="Phobius"/>
    </source>
</evidence>
<dbReference type="PANTHER" id="PTHR36974">
    <property type="entry name" value="MEMBRANE PROTEIN-RELATED"/>
    <property type="match status" value="1"/>
</dbReference>
<dbReference type="Proteomes" id="UP000247903">
    <property type="component" value="Unassembled WGS sequence"/>
</dbReference>
<dbReference type="EMBL" id="QJHK01000001">
    <property type="protein sequence ID" value="PXY42506.1"/>
    <property type="molecule type" value="Genomic_DNA"/>
</dbReference>
<feature type="transmembrane region" description="Helical" evidence="1">
    <location>
        <begin position="66"/>
        <end position="84"/>
    </location>
</feature>
<dbReference type="PANTHER" id="PTHR36974:SF1">
    <property type="entry name" value="DOXX FAMILY MEMBRANE PROTEIN"/>
    <property type="match status" value="1"/>
</dbReference>
<dbReference type="RefSeq" id="WP_110304686.1">
    <property type="nucleotide sequence ID" value="NZ_QJHK01000001.1"/>
</dbReference>
<sequence length="153" mass="17236">METTIVLLGVFTVALFIFWLSNKKIESARAARTAMAALLLFTGVGHFLFSKGMAMMISFLPFDKEIIYLTGIIEVAAAVGILISRTRLLTGKLLLLFFILILPANIYAAYHNVNLKTAGFDGNGLSYLWFRIPQQLFFMIWVYFSSVRNHSKT</sequence>
<reference evidence="2 3" key="1">
    <citation type="submission" date="2018-05" db="EMBL/GenBank/DDBJ databases">
        <title>Flavobacterium sp. strain IMCC34759, incomplete genome.</title>
        <authorList>
            <person name="Joung Y."/>
            <person name="Cho J."/>
        </authorList>
    </citation>
    <scope>NUCLEOTIDE SEQUENCE [LARGE SCALE GENOMIC DNA]</scope>
    <source>
        <strain evidence="2 3">IMCC34759</strain>
    </source>
</reference>
<proteinExistence type="predicted"/>
<feature type="transmembrane region" description="Helical" evidence="1">
    <location>
        <begin position="34"/>
        <end position="60"/>
    </location>
</feature>
<dbReference type="AlphaFoldDB" id="A0A2V4BU09"/>
<feature type="transmembrane region" description="Helical" evidence="1">
    <location>
        <begin position="6"/>
        <end position="22"/>
    </location>
</feature>
<keyword evidence="1" id="KW-0812">Transmembrane</keyword>
<accession>A0A2V4BU09</accession>
<keyword evidence="3" id="KW-1185">Reference proteome</keyword>
<feature type="transmembrane region" description="Helical" evidence="1">
    <location>
        <begin position="93"/>
        <end position="113"/>
    </location>
</feature>
<gene>
    <name evidence="2" type="ORF">DMB65_00310</name>
</gene>
<name>A0A2V4BU09_9FLAO</name>
<keyword evidence="1" id="KW-1133">Transmembrane helix</keyword>
<evidence type="ECO:0000313" key="3">
    <source>
        <dbReference type="Proteomes" id="UP000247903"/>
    </source>
</evidence>
<evidence type="ECO:0000313" key="2">
    <source>
        <dbReference type="EMBL" id="PXY42506.1"/>
    </source>
</evidence>
<protein>
    <recommendedName>
        <fullName evidence="4">DoxX family protein</fullName>
    </recommendedName>
</protein>
<comment type="caution">
    <text evidence="2">The sequence shown here is derived from an EMBL/GenBank/DDBJ whole genome shotgun (WGS) entry which is preliminary data.</text>
</comment>
<feature type="transmembrane region" description="Helical" evidence="1">
    <location>
        <begin position="125"/>
        <end position="144"/>
    </location>
</feature>
<evidence type="ECO:0008006" key="4">
    <source>
        <dbReference type="Google" id="ProtNLM"/>
    </source>
</evidence>